<evidence type="ECO:0000256" key="3">
    <source>
        <dbReference type="ARBA" id="ARBA00022521"/>
    </source>
</evidence>
<evidence type="ECO:0000256" key="1">
    <source>
        <dbReference type="ARBA" id="ARBA00022506"/>
    </source>
</evidence>
<keyword evidence="7" id="KW-0946">Virion</keyword>
<name>A0A1P8VIY7_9BETA</name>
<sequence>MFLKYKHFFIIYLCCVVISPSICLFSSNSRYYNKLADCINLAQSCAQSKEIKLLENSTDNVITNYSAISYLLSYDPQHSDINPSTVVTQDFMKHFKLLKDNPNQLRVLLTLIKDKTNTNLAKVFSKITTCSRNIIYTCSNNICKTHDLNNLLYTPNIFIENIKTINITFVPQFKLTFTVILINPINNEKCESVIDYDNLQTYDAIYNSLKYFSISAGIELPILKSLDKMAPNLPGRTKTTHILIRQE</sequence>
<keyword evidence="5" id="KW-0732">Signal</keyword>
<keyword evidence="10" id="KW-0472">Membrane</keyword>
<dbReference type="Proteomes" id="UP000202182">
    <property type="component" value="Segment"/>
</dbReference>
<dbReference type="PROSITE" id="PS52025">
    <property type="entry name" value="GL_BHV"/>
    <property type="match status" value="1"/>
</dbReference>
<keyword evidence="8" id="KW-1043">Host membrane</keyword>
<keyword evidence="3" id="KW-1169">Fusion of virus membrane with host cell membrane</keyword>
<evidence type="ECO:0000256" key="7">
    <source>
        <dbReference type="ARBA" id="ARBA00022844"/>
    </source>
</evidence>
<dbReference type="KEGG" id="vg:30999440"/>
<proteinExistence type="predicted"/>
<protein>
    <submittedName>
        <fullName evidence="14">Envelope glycoprotein L</fullName>
    </submittedName>
</protein>
<evidence type="ECO:0000256" key="11">
    <source>
        <dbReference type="ARBA" id="ARBA00023157"/>
    </source>
</evidence>
<keyword evidence="15" id="KW-1185">Reference proteome</keyword>
<keyword evidence="12" id="KW-0325">Glycoprotein</keyword>
<dbReference type="GO" id="GO:0019031">
    <property type="term" value="C:viral envelope"/>
    <property type="evidence" value="ECO:0007669"/>
    <property type="project" value="UniProtKB-KW"/>
</dbReference>
<dbReference type="OrthoDB" id="16766at10239"/>
<dbReference type="EMBL" id="KY355735">
    <property type="protein sequence ID" value="APZ76314.1"/>
    <property type="molecule type" value="Genomic_DNA"/>
</dbReference>
<keyword evidence="2" id="KW-1032">Host cell membrane</keyword>
<organism evidence="14">
    <name type="scientific">Murid betaherpesvirus 3</name>
    <dbReference type="NCBI Taxonomy" id="2560603"/>
    <lineage>
        <taxon>Viruses</taxon>
        <taxon>Duplodnaviria</taxon>
        <taxon>Heunggongvirae</taxon>
        <taxon>Peploviricota</taxon>
        <taxon>Herviviricetes</taxon>
        <taxon>Herpesvirales</taxon>
        <taxon>Orthoherpesviridae</taxon>
        <taxon>Betaherpesvirinae</taxon>
        <taxon>Roseolovirus</taxon>
        <taxon>Roseolovirus muridbeta3</taxon>
    </lineage>
</organism>
<evidence type="ECO:0000256" key="8">
    <source>
        <dbReference type="ARBA" id="ARBA00022870"/>
    </source>
</evidence>
<keyword evidence="6" id="KW-1040">Host Golgi apparatus</keyword>
<gene>
    <name evidence="14" type="primary">ORF99</name>
    <name evidence="14" type="ORF">MRV_0103</name>
</gene>
<keyword evidence="4" id="KW-1162">Viral penetration into host cytoplasm</keyword>
<evidence type="ECO:0000256" key="2">
    <source>
        <dbReference type="ARBA" id="ARBA00022511"/>
    </source>
</evidence>
<dbReference type="GO" id="GO:0019064">
    <property type="term" value="P:fusion of virus membrane with host plasma membrane"/>
    <property type="evidence" value="ECO:0007669"/>
    <property type="project" value="UniProtKB-KW"/>
</dbReference>
<dbReference type="Pfam" id="PF01801">
    <property type="entry name" value="Cytomega_gL"/>
    <property type="match status" value="1"/>
</dbReference>
<dbReference type="InterPro" id="IPR002689">
    <property type="entry name" value="Cytomegalo_gL"/>
</dbReference>
<evidence type="ECO:0000256" key="6">
    <source>
        <dbReference type="ARBA" id="ARBA00022812"/>
    </source>
</evidence>
<evidence type="ECO:0000256" key="4">
    <source>
        <dbReference type="ARBA" id="ARBA00022595"/>
    </source>
</evidence>
<evidence type="ECO:0000313" key="15">
    <source>
        <dbReference type="Proteomes" id="UP000202182"/>
    </source>
</evidence>
<evidence type="ECO:0000256" key="13">
    <source>
        <dbReference type="ARBA" id="ARBA00023296"/>
    </source>
</evidence>
<keyword evidence="9 14" id="KW-0261">Viral envelope protein</keyword>
<dbReference type="GO" id="GO:0046718">
    <property type="term" value="P:symbiont entry into host cell"/>
    <property type="evidence" value="ECO:0007669"/>
    <property type="project" value="UniProtKB-KW"/>
</dbReference>
<accession>A0A1P8VIY7</accession>
<evidence type="ECO:0000256" key="12">
    <source>
        <dbReference type="ARBA" id="ARBA00023180"/>
    </source>
</evidence>
<keyword evidence="13" id="KW-1160">Virus entry into host cell</keyword>
<evidence type="ECO:0000256" key="9">
    <source>
        <dbReference type="ARBA" id="ARBA00022879"/>
    </source>
</evidence>
<evidence type="ECO:0000313" key="14">
    <source>
        <dbReference type="EMBL" id="APZ76314.1"/>
    </source>
</evidence>
<keyword evidence="1" id="KW-1168">Fusion of virus membrane with host membrane</keyword>
<evidence type="ECO:0000256" key="5">
    <source>
        <dbReference type="ARBA" id="ARBA00022729"/>
    </source>
</evidence>
<evidence type="ECO:0000256" key="10">
    <source>
        <dbReference type="ARBA" id="ARBA00023136"/>
    </source>
</evidence>
<reference evidence="14" key="1">
    <citation type="submission" date="2016-12" db="EMBL/GenBank/DDBJ databases">
        <title>A murine herpesvirus closely related to ubiquitous human herpesviruses causes T-cell depletion.</title>
        <authorList>
            <person name="Patel S.J."/>
            <person name="Zhao G."/>
            <person name="Penna V.R."/>
            <person name="Park E."/>
            <person name="Lauron E.J."/>
            <person name="Harvey I.B."/>
            <person name="Beatty W.L."/>
            <person name="Plougastel-Douglas B."/>
            <person name="Poursine-Laurent J."/>
            <person name="Fremont D.H."/>
            <person name="Wang D."/>
            <person name="Yokoyama W.M."/>
        </authorList>
    </citation>
    <scope>NUCLEOTIDE SEQUENCE [LARGE SCALE GENOMIC DNA]</scope>
    <source>
        <strain evidence="14">YOK1</strain>
    </source>
</reference>
<keyword evidence="11" id="KW-1015">Disulfide bond</keyword>